<feature type="region of interest" description="Disordered" evidence="1">
    <location>
        <begin position="1"/>
        <end position="25"/>
    </location>
</feature>
<reference evidence="3" key="2">
    <citation type="submission" date="2019-10" db="EMBL/GenBank/DDBJ databases">
        <title>A de novo genome assembly of a pear dwarfing rootstock.</title>
        <authorList>
            <person name="Wang F."/>
            <person name="Wang J."/>
            <person name="Li S."/>
            <person name="Zhang Y."/>
            <person name="Fang M."/>
            <person name="Ma L."/>
            <person name="Zhao Y."/>
            <person name="Jiang S."/>
        </authorList>
    </citation>
    <scope>NUCLEOTIDE SEQUENCE [LARGE SCALE GENOMIC DNA]</scope>
</reference>
<reference evidence="2 3" key="1">
    <citation type="submission" date="2019-09" db="EMBL/GenBank/DDBJ databases">
        <authorList>
            <person name="Ou C."/>
        </authorList>
    </citation>
    <scope>NUCLEOTIDE SEQUENCE [LARGE SCALE GENOMIC DNA]</scope>
    <source>
        <strain evidence="2">S2</strain>
        <tissue evidence="2">Leaf</tissue>
    </source>
</reference>
<evidence type="ECO:0000313" key="3">
    <source>
        <dbReference type="Proteomes" id="UP000327157"/>
    </source>
</evidence>
<proteinExistence type="predicted"/>
<protein>
    <submittedName>
        <fullName evidence="2">Uncharacterized protein</fullName>
    </submittedName>
</protein>
<dbReference type="Proteomes" id="UP000327157">
    <property type="component" value="Chromosome 8"/>
</dbReference>
<comment type="caution">
    <text evidence="2">The sequence shown here is derived from an EMBL/GenBank/DDBJ whole genome shotgun (WGS) entry which is preliminary data.</text>
</comment>
<accession>A0A5N5HP91</accession>
<name>A0A5N5HP91_9ROSA</name>
<dbReference type="AlphaFoldDB" id="A0A5N5HP91"/>
<gene>
    <name evidence="2" type="ORF">D8674_034193</name>
</gene>
<evidence type="ECO:0000256" key="1">
    <source>
        <dbReference type="SAM" id="MobiDB-lite"/>
    </source>
</evidence>
<keyword evidence="3" id="KW-1185">Reference proteome</keyword>
<feature type="compositionally biased region" description="Basic and acidic residues" evidence="1">
    <location>
        <begin position="1"/>
        <end position="14"/>
    </location>
</feature>
<evidence type="ECO:0000313" key="2">
    <source>
        <dbReference type="EMBL" id="KAB2629398.1"/>
    </source>
</evidence>
<feature type="region of interest" description="Disordered" evidence="1">
    <location>
        <begin position="49"/>
        <end position="90"/>
    </location>
</feature>
<organism evidence="2 3">
    <name type="scientific">Pyrus ussuriensis x Pyrus communis</name>
    <dbReference type="NCBI Taxonomy" id="2448454"/>
    <lineage>
        <taxon>Eukaryota</taxon>
        <taxon>Viridiplantae</taxon>
        <taxon>Streptophyta</taxon>
        <taxon>Embryophyta</taxon>
        <taxon>Tracheophyta</taxon>
        <taxon>Spermatophyta</taxon>
        <taxon>Magnoliopsida</taxon>
        <taxon>eudicotyledons</taxon>
        <taxon>Gunneridae</taxon>
        <taxon>Pentapetalae</taxon>
        <taxon>rosids</taxon>
        <taxon>fabids</taxon>
        <taxon>Rosales</taxon>
        <taxon>Rosaceae</taxon>
        <taxon>Amygdaloideae</taxon>
        <taxon>Maleae</taxon>
        <taxon>Pyrus</taxon>
    </lineage>
</organism>
<sequence length="90" mass="10110">MKSLEELGFFHESAENPSIPVPPKPGKTLPLYQFCHRLKRHLESLTNPRRWEIGAAERQGKGRGTASYGKDFDDSDDEDHDDGNKDGDAV</sequence>
<reference evidence="2 3" key="3">
    <citation type="submission" date="2019-11" db="EMBL/GenBank/DDBJ databases">
        <title>A de novo genome assembly of a pear dwarfing rootstock.</title>
        <authorList>
            <person name="Wang F."/>
            <person name="Wang J."/>
            <person name="Li S."/>
            <person name="Zhang Y."/>
            <person name="Fang M."/>
            <person name="Ma L."/>
            <person name="Zhao Y."/>
            <person name="Jiang S."/>
        </authorList>
    </citation>
    <scope>NUCLEOTIDE SEQUENCE [LARGE SCALE GENOMIC DNA]</scope>
    <source>
        <strain evidence="2">S2</strain>
        <tissue evidence="2">Leaf</tissue>
    </source>
</reference>
<dbReference type="EMBL" id="SMOL01000148">
    <property type="protein sequence ID" value="KAB2629398.1"/>
    <property type="molecule type" value="Genomic_DNA"/>
</dbReference>